<dbReference type="Gene3D" id="3.40.50.150">
    <property type="entry name" value="Vaccinia Virus protein VP39"/>
    <property type="match status" value="1"/>
</dbReference>
<keyword evidence="3 6" id="KW-0808">Transferase</keyword>
<dbReference type="Pfam" id="PF08241">
    <property type="entry name" value="Methyltransf_11"/>
    <property type="match status" value="1"/>
</dbReference>
<evidence type="ECO:0000256" key="4">
    <source>
        <dbReference type="ARBA" id="ARBA00025707"/>
    </source>
</evidence>
<dbReference type="SUPFAM" id="SSF53335">
    <property type="entry name" value="S-adenosyl-L-methionine-dependent methyltransferases"/>
    <property type="match status" value="1"/>
</dbReference>
<protein>
    <submittedName>
        <fullName evidence="6">Class I SAM-dependent methyltransferase</fullName>
    </submittedName>
</protein>
<evidence type="ECO:0000313" key="6">
    <source>
        <dbReference type="EMBL" id="THE12232.1"/>
    </source>
</evidence>
<comment type="pathway">
    <text evidence="4">Phospholipid metabolism.</text>
</comment>
<sequence length="238" mass="27549">MNYTYLDSLATYGVGGAHPGGLQLTKQLLAREKVNRKSAILDVGCGTGQTAAYIFRQYQCYVTALDNNQVMVDKAIQRFRSLHLPIKVVKGQTEHLPFKNETFDFILSESVTAFTNIPVSLSEYKRVLKPNGVLLAIEMTAEPLPFTKKEKQFICGFYGVSDVLTETEWRYHFLKSGFRQVKIKKHKHHFVPQDVMYANDFMLSNQIHEKHYEILEQHQQIVSKYKDKLNYRVYRCTV</sequence>
<organism evidence="6 7">
    <name type="scientific">Bacillus timonensis</name>
    <dbReference type="NCBI Taxonomy" id="1033734"/>
    <lineage>
        <taxon>Bacteria</taxon>
        <taxon>Bacillati</taxon>
        <taxon>Bacillota</taxon>
        <taxon>Bacilli</taxon>
        <taxon>Bacillales</taxon>
        <taxon>Bacillaceae</taxon>
        <taxon>Bacillus</taxon>
    </lineage>
</organism>
<accession>A0A4S3PTN3</accession>
<dbReference type="AlphaFoldDB" id="A0A4S3PTN3"/>
<dbReference type="RefSeq" id="WP_136379854.1">
    <property type="nucleotide sequence ID" value="NZ_SLUB01000019.1"/>
</dbReference>
<keyword evidence="7" id="KW-1185">Reference proteome</keyword>
<dbReference type="PANTHER" id="PTHR44307">
    <property type="entry name" value="PHOSPHOETHANOLAMINE METHYLTRANSFERASE"/>
    <property type="match status" value="1"/>
</dbReference>
<name>A0A4S3PTN3_9BACI</name>
<gene>
    <name evidence="6" type="ORF">E1I69_11990</name>
</gene>
<evidence type="ECO:0000256" key="2">
    <source>
        <dbReference type="ARBA" id="ARBA00022603"/>
    </source>
</evidence>
<comment type="pathway">
    <text evidence="1">Lipid metabolism.</text>
</comment>
<proteinExistence type="predicted"/>
<dbReference type="PANTHER" id="PTHR44307:SF2">
    <property type="entry name" value="PHOSPHOETHANOLAMINE METHYLTRANSFERASE ISOFORM X1"/>
    <property type="match status" value="1"/>
</dbReference>
<evidence type="ECO:0000256" key="1">
    <source>
        <dbReference type="ARBA" id="ARBA00005189"/>
    </source>
</evidence>
<dbReference type="STRING" id="1033734.GCA_000285535_03321"/>
<evidence type="ECO:0000259" key="5">
    <source>
        <dbReference type="Pfam" id="PF08241"/>
    </source>
</evidence>
<feature type="domain" description="Methyltransferase type 11" evidence="5">
    <location>
        <begin position="41"/>
        <end position="135"/>
    </location>
</feature>
<reference evidence="6 7" key="1">
    <citation type="journal article" date="2019" name="Indoor Air">
        <title>Impacts of indoor surface finishes on bacterial viability.</title>
        <authorList>
            <person name="Hu J."/>
            <person name="Maamar S.B."/>
            <person name="Glawe A.J."/>
            <person name="Gottel N."/>
            <person name="Gilbert J.A."/>
            <person name="Hartmann E.M."/>
        </authorList>
    </citation>
    <scope>NUCLEOTIDE SEQUENCE [LARGE SCALE GENOMIC DNA]</scope>
    <source>
        <strain evidence="6 7">AF060A6</strain>
    </source>
</reference>
<dbReference type="InterPro" id="IPR013216">
    <property type="entry name" value="Methyltransf_11"/>
</dbReference>
<dbReference type="OrthoDB" id="43862at2"/>
<evidence type="ECO:0000313" key="7">
    <source>
        <dbReference type="Proteomes" id="UP000306477"/>
    </source>
</evidence>
<dbReference type="GO" id="GO:0008757">
    <property type="term" value="F:S-adenosylmethionine-dependent methyltransferase activity"/>
    <property type="evidence" value="ECO:0007669"/>
    <property type="project" value="InterPro"/>
</dbReference>
<comment type="caution">
    <text evidence="6">The sequence shown here is derived from an EMBL/GenBank/DDBJ whole genome shotgun (WGS) entry which is preliminary data.</text>
</comment>
<dbReference type="EMBL" id="SLUB01000019">
    <property type="protein sequence ID" value="THE12232.1"/>
    <property type="molecule type" value="Genomic_DNA"/>
</dbReference>
<dbReference type="InterPro" id="IPR029063">
    <property type="entry name" value="SAM-dependent_MTases_sf"/>
</dbReference>
<dbReference type="GO" id="GO:0032259">
    <property type="term" value="P:methylation"/>
    <property type="evidence" value="ECO:0007669"/>
    <property type="project" value="UniProtKB-KW"/>
</dbReference>
<evidence type="ECO:0000256" key="3">
    <source>
        <dbReference type="ARBA" id="ARBA00022679"/>
    </source>
</evidence>
<dbReference type="Proteomes" id="UP000306477">
    <property type="component" value="Unassembled WGS sequence"/>
</dbReference>
<dbReference type="CDD" id="cd02440">
    <property type="entry name" value="AdoMet_MTases"/>
    <property type="match status" value="1"/>
</dbReference>
<keyword evidence="2 6" id="KW-0489">Methyltransferase</keyword>